<evidence type="ECO:0000313" key="4">
    <source>
        <dbReference type="Proteomes" id="UP000199437"/>
    </source>
</evidence>
<dbReference type="EMBL" id="FOIR01000004">
    <property type="protein sequence ID" value="SEW41269.1"/>
    <property type="molecule type" value="Genomic_DNA"/>
</dbReference>
<sequence length="250" mass="28416">MYTFKKYYLCHRFKQRNYMKKSLLIFALIFVAFSAKAQRPDLPGALVFDFGFNSWSDKPTGADLNWFQSKTVNATYFYDLPIGKGGFTLTPGLGMSWEKYTFDNNTTLVSSISNGQRTTEVVDLEDQFGSLSFDKSKLGLFYVDMPLEIRWYANRDKYSRGFRVAAGGKVGVLYSSFTKVKFQDALGDNRMLKDRKELGFNRFRYGLQARVGWGGFAIFSFYELSDKFDNPPAGGADTRTLTIGISLTGF</sequence>
<organism evidence="3 4">
    <name type="scientific">Roseivirga pacifica</name>
    <dbReference type="NCBI Taxonomy" id="1267423"/>
    <lineage>
        <taxon>Bacteria</taxon>
        <taxon>Pseudomonadati</taxon>
        <taxon>Bacteroidota</taxon>
        <taxon>Cytophagia</taxon>
        <taxon>Cytophagales</taxon>
        <taxon>Roseivirgaceae</taxon>
        <taxon>Roseivirga</taxon>
    </lineage>
</organism>
<dbReference type="AlphaFoldDB" id="A0A1I0RLK9"/>
<evidence type="ECO:0000259" key="2">
    <source>
        <dbReference type="Pfam" id="PF13568"/>
    </source>
</evidence>
<feature type="signal peptide" evidence="1">
    <location>
        <begin position="1"/>
        <end position="37"/>
    </location>
</feature>
<proteinExistence type="predicted"/>
<dbReference type="STRING" id="1267423.SAMN05216290_3717"/>
<dbReference type="Proteomes" id="UP000199437">
    <property type="component" value="Unassembled WGS sequence"/>
</dbReference>
<evidence type="ECO:0000313" key="3">
    <source>
        <dbReference type="EMBL" id="SEW41269.1"/>
    </source>
</evidence>
<protein>
    <submittedName>
        <fullName evidence="3">Outer membrane protein beta-barrel domain-containing protein</fullName>
    </submittedName>
</protein>
<evidence type="ECO:0000256" key="1">
    <source>
        <dbReference type="SAM" id="SignalP"/>
    </source>
</evidence>
<accession>A0A1I0RLK9</accession>
<dbReference type="InterPro" id="IPR025665">
    <property type="entry name" value="Beta-barrel_OMP_2"/>
</dbReference>
<keyword evidence="4" id="KW-1185">Reference proteome</keyword>
<reference evidence="4" key="1">
    <citation type="submission" date="2016-10" db="EMBL/GenBank/DDBJ databases">
        <authorList>
            <person name="Varghese N."/>
            <person name="Submissions S."/>
        </authorList>
    </citation>
    <scope>NUCLEOTIDE SEQUENCE [LARGE SCALE GENOMIC DNA]</scope>
    <source>
        <strain evidence="4">CGMCC 1.12402</strain>
    </source>
</reference>
<name>A0A1I0RLK9_9BACT</name>
<feature type="chain" id="PRO_5011744039" evidence="1">
    <location>
        <begin position="38"/>
        <end position="250"/>
    </location>
</feature>
<feature type="domain" description="Outer membrane protein beta-barrel" evidence="2">
    <location>
        <begin position="69"/>
        <end position="219"/>
    </location>
</feature>
<dbReference type="OrthoDB" id="959017at2"/>
<gene>
    <name evidence="3" type="ORF">SAMN05216290_3717</name>
</gene>
<dbReference type="Pfam" id="PF13568">
    <property type="entry name" value="OMP_b-brl_2"/>
    <property type="match status" value="1"/>
</dbReference>
<keyword evidence="1" id="KW-0732">Signal</keyword>